<dbReference type="InterPro" id="IPR051059">
    <property type="entry name" value="VerF-like"/>
</dbReference>
<comment type="subcellular location">
    <subcellularLocation>
        <location evidence="1">Nucleus</location>
    </subcellularLocation>
</comment>
<dbReference type="GO" id="GO:0000785">
    <property type="term" value="C:chromatin"/>
    <property type="evidence" value="ECO:0007669"/>
    <property type="project" value="TreeGrafter"/>
</dbReference>
<keyword evidence="5" id="KW-0862">Zinc</keyword>
<dbReference type="PANTHER" id="PTHR40626">
    <property type="entry name" value="MIP31509P"/>
    <property type="match status" value="1"/>
</dbReference>
<evidence type="ECO:0000256" key="7">
    <source>
        <dbReference type="PROSITE-ProRule" id="PRU00042"/>
    </source>
</evidence>
<dbReference type="Pfam" id="PF04082">
    <property type="entry name" value="Fungal_trans"/>
    <property type="match status" value="1"/>
</dbReference>
<feature type="region of interest" description="Disordered" evidence="8">
    <location>
        <begin position="118"/>
        <end position="146"/>
    </location>
</feature>
<feature type="domain" description="C2H2-type" evidence="10">
    <location>
        <begin position="11"/>
        <end position="38"/>
    </location>
</feature>
<dbReference type="Gene3D" id="3.30.160.60">
    <property type="entry name" value="Classic Zinc Finger"/>
    <property type="match status" value="2"/>
</dbReference>
<dbReference type="InterPro" id="IPR007219">
    <property type="entry name" value="XnlR_reg_dom"/>
</dbReference>
<dbReference type="InterPro" id="IPR036236">
    <property type="entry name" value="Znf_C2H2_sf"/>
</dbReference>
<organism evidence="11 12">
    <name type="scientific">Coniochaeta hoffmannii</name>
    <dbReference type="NCBI Taxonomy" id="91930"/>
    <lineage>
        <taxon>Eukaryota</taxon>
        <taxon>Fungi</taxon>
        <taxon>Dikarya</taxon>
        <taxon>Ascomycota</taxon>
        <taxon>Pezizomycotina</taxon>
        <taxon>Sordariomycetes</taxon>
        <taxon>Sordariomycetidae</taxon>
        <taxon>Coniochaetales</taxon>
        <taxon>Coniochaetaceae</taxon>
        <taxon>Coniochaeta</taxon>
    </lineage>
</organism>
<dbReference type="InterPro" id="IPR001138">
    <property type="entry name" value="Zn2Cys6_DnaBD"/>
</dbReference>
<dbReference type="SUPFAM" id="SSF57667">
    <property type="entry name" value="beta-beta-alpha zinc fingers"/>
    <property type="match status" value="1"/>
</dbReference>
<dbReference type="Pfam" id="PF00172">
    <property type="entry name" value="Zn_clus"/>
    <property type="match status" value="1"/>
</dbReference>
<keyword evidence="6" id="KW-0539">Nucleus</keyword>
<sequence>MSNAPENEELHYCPVCLKGYKRREHLQRHRTTHNADRPYCCNTCDAAFKRTDILRRHMETCDGKRAQQGIATRKRRACDRCVRQKKACNSSSPCQNCQKRGVSCQYSYLGCAAGPSRPTTEAADAPAATDDGRTLSGTPWPVDNAADNASAADSMVGDAPSDPASQVVPFHYEDDWTALVHDTASDLGFLNSHVADMIDQEWPMFMSDTYGTTSQLRPARREAYQSDAPYHGYTFHFLADFTSRTGLVSSFDCGTVAQRREVVSSYFQALEGTDTTGPPASSPESGEFLVEFQDPCEDVASYSAEWESWLDNPMVVKLQQIILRIKEVVVIKPRNSTVTLSWSPALEARCLDFFSLSRFGKFLELYWSVWHPNVNFLHRPTFDPTNTPSTLLAAMATIGACVSPDSKDNEDARLWFNCVEEMVFTDDNLCSETVIAEVDDHPVTCSIAASRRKLQALQAACIVCLYQNWEGTDSSKRRIRRYRFGTVVSVARDIGISTARHANYYNVPEHEFSWQEYVAREELIRTFIWIVLIDTAFVIFNNLPHRMVIKEMTVQMASPESCFQAATAENCLEEIRLWMPDSSATCLITLREAIENLCIKTLSLPAQLRMAELGPLNLFAIVSSFHYMIFQHQNLTVVEGQLTPIRNALSNWKNIWVAYCAHCPRAALHVDSSNVPAATMWKRIGFSRYCAEYWLLAMLLVARISAAPSQQHQLGGADPGDGTGELCRARLVEPVLDKYDQTSMRQVNDLITNFGKFQL</sequence>
<evidence type="ECO:0000256" key="1">
    <source>
        <dbReference type="ARBA" id="ARBA00004123"/>
    </source>
</evidence>
<dbReference type="AlphaFoldDB" id="A0AA38VGK9"/>
<evidence type="ECO:0000259" key="10">
    <source>
        <dbReference type="PROSITE" id="PS50157"/>
    </source>
</evidence>
<evidence type="ECO:0000313" key="11">
    <source>
        <dbReference type="EMBL" id="KAJ9150154.1"/>
    </source>
</evidence>
<evidence type="ECO:0000256" key="5">
    <source>
        <dbReference type="ARBA" id="ARBA00022833"/>
    </source>
</evidence>
<keyword evidence="4 7" id="KW-0863">Zinc-finger</keyword>
<dbReference type="PROSITE" id="PS50157">
    <property type="entry name" value="ZINC_FINGER_C2H2_2"/>
    <property type="match status" value="2"/>
</dbReference>
<dbReference type="GO" id="GO:0000978">
    <property type="term" value="F:RNA polymerase II cis-regulatory region sequence-specific DNA binding"/>
    <property type="evidence" value="ECO:0007669"/>
    <property type="project" value="InterPro"/>
</dbReference>
<dbReference type="CDD" id="cd00067">
    <property type="entry name" value="GAL4"/>
    <property type="match status" value="1"/>
</dbReference>
<proteinExistence type="predicted"/>
<dbReference type="SMART" id="SM00355">
    <property type="entry name" value="ZnF_C2H2"/>
    <property type="match status" value="2"/>
</dbReference>
<evidence type="ECO:0000313" key="12">
    <source>
        <dbReference type="Proteomes" id="UP001174691"/>
    </source>
</evidence>
<evidence type="ECO:0000256" key="4">
    <source>
        <dbReference type="ARBA" id="ARBA00022771"/>
    </source>
</evidence>
<evidence type="ECO:0000256" key="6">
    <source>
        <dbReference type="ARBA" id="ARBA00023242"/>
    </source>
</evidence>
<dbReference type="Proteomes" id="UP001174691">
    <property type="component" value="Unassembled WGS sequence"/>
</dbReference>
<dbReference type="GO" id="GO:0008270">
    <property type="term" value="F:zinc ion binding"/>
    <property type="evidence" value="ECO:0007669"/>
    <property type="project" value="UniProtKB-KW"/>
</dbReference>
<dbReference type="PROSITE" id="PS00028">
    <property type="entry name" value="ZINC_FINGER_C2H2_1"/>
    <property type="match status" value="1"/>
</dbReference>
<dbReference type="SUPFAM" id="SSF57701">
    <property type="entry name" value="Zn2/Cys6 DNA-binding domain"/>
    <property type="match status" value="1"/>
</dbReference>
<dbReference type="CDD" id="cd12148">
    <property type="entry name" value="fungal_TF_MHR"/>
    <property type="match status" value="1"/>
</dbReference>
<feature type="domain" description="Zn(2)-C6 fungal-type" evidence="9">
    <location>
        <begin position="77"/>
        <end position="106"/>
    </location>
</feature>
<keyword evidence="12" id="KW-1185">Reference proteome</keyword>
<evidence type="ECO:0000256" key="2">
    <source>
        <dbReference type="ARBA" id="ARBA00022723"/>
    </source>
</evidence>
<name>A0AA38VGK9_9PEZI</name>
<accession>A0AA38VGK9</accession>
<evidence type="ECO:0000256" key="3">
    <source>
        <dbReference type="ARBA" id="ARBA00022737"/>
    </source>
</evidence>
<dbReference type="GO" id="GO:0006351">
    <property type="term" value="P:DNA-templated transcription"/>
    <property type="evidence" value="ECO:0007669"/>
    <property type="project" value="InterPro"/>
</dbReference>
<evidence type="ECO:0000259" key="9">
    <source>
        <dbReference type="PROSITE" id="PS50048"/>
    </source>
</evidence>
<evidence type="ECO:0000256" key="8">
    <source>
        <dbReference type="SAM" id="MobiDB-lite"/>
    </source>
</evidence>
<keyword evidence="2" id="KW-0479">Metal-binding</keyword>
<reference evidence="11" key="1">
    <citation type="submission" date="2022-07" db="EMBL/GenBank/DDBJ databases">
        <title>Fungi with potential for degradation of polypropylene.</title>
        <authorList>
            <person name="Gostincar C."/>
        </authorList>
    </citation>
    <scope>NUCLEOTIDE SEQUENCE</scope>
    <source>
        <strain evidence="11">EXF-13287</strain>
    </source>
</reference>
<gene>
    <name evidence="11" type="ORF">NKR19_g5382</name>
</gene>
<protein>
    <submittedName>
        <fullName evidence="11">Zinc finger protein klf1</fullName>
    </submittedName>
</protein>
<dbReference type="InterPro" id="IPR013087">
    <property type="entry name" value="Znf_C2H2_type"/>
</dbReference>
<dbReference type="PANTHER" id="PTHR40626:SF3">
    <property type="entry name" value="TRANSCRIPTION FACTOR WITH C2H2 AND ZN(2)-CYS(6) DNA BINDING DOMAIN (EUROFUNG)-RELATED"/>
    <property type="match status" value="1"/>
</dbReference>
<dbReference type="InterPro" id="IPR036864">
    <property type="entry name" value="Zn2-C6_fun-type_DNA-bd_sf"/>
</dbReference>
<dbReference type="EMBL" id="JANBVN010000073">
    <property type="protein sequence ID" value="KAJ9150154.1"/>
    <property type="molecule type" value="Genomic_DNA"/>
</dbReference>
<dbReference type="Gene3D" id="4.10.240.10">
    <property type="entry name" value="Zn(2)-C6 fungal-type DNA-binding domain"/>
    <property type="match status" value="1"/>
</dbReference>
<dbReference type="GO" id="GO:0000981">
    <property type="term" value="F:DNA-binding transcription factor activity, RNA polymerase II-specific"/>
    <property type="evidence" value="ECO:0007669"/>
    <property type="project" value="InterPro"/>
</dbReference>
<feature type="domain" description="C2H2-type" evidence="10">
    <location>
        <begin position="39"/>
        <end position="66"/>
    </location>
</feature>
<comment type="caution">
    <text evidence="11">The sequence shown here is derived from an EMBL/GenBank/DDBJ whole genome shotgun (WGS) entry which is preliminary data.</text>
</comment>
<feature type="compositionally biased region" description="Low complexity" evidence="8">
    <location>
        <begin position="118"/>
        <end position="129"/>
    </location>
</feature>
<keyword evidence="3" id="KW-0677">Repeat</keyword>
<dbReference type="GO" id="GO:0005634">
    <property type="term" value="C:nucleus"/>
    <property type="evidence" value="ECO:0007669"/>
    <property type="project" value="UniProtKB-SubCell"/>
</dbReference>
<dbReference type="PROSITE" id="PS50048">
    <property type="entry name" value="ZN2_CY6_FUNGAL_2"/>
    <property type="match status" value="1"/>
</dbReference>